<dbReference type="Proteomes" id="UP001056500">
    <property type="component" value="Chromosome"/>
</dbReference>
<evidence type="ECO:0000256" key="2">
    <source>
        <dbReference type="ARBA" id="ARBA00009077"/>
    </source>
</evidence>
<dbReference type="PANTHER" id="PTHR11808">
    <property type="entry name" value="TRANS-SULFURATION ENZYME FAMILY MEMBER"/>
    <property type="match status" value="1"/>
</dbReference>
<keyword evidence="10" id="KW-0032">Aminotransferase</keyword>
<dbReference type="PANTHER" id="PTHR11808:SF50">
    <property type="entry name" value="CYSTATHIONINE BETA-LYASE"/>
    <property type="match status" value="1"/>
</dbReference>
<evidence type="ECO:0000256" key="7">
    <source>
        <dbReference type="ARBA" id="ARBA00023239"/>
    </source>
</evidence>
<gene>
    <name evidence="10" type="ORF">NDK47_09720</name>
</gene>
<keyword evidence="10" id="KW-0808">Transferase</keyword>
<dbReference type="InterPro" id="IPR015424">
    <property type="entry name" value="PyrdxlP-dep_Trfase"/>
</dbReference>
<keyword evidence="7" id="KW-0456">Lyase</keyword>
<keyword evidence="11" id="KW-1185">Reference proteome</keyword>
<dbReference type="Gene3D" id="3.40.640.10">
    <property type="entry name" value="Type I PLP-dependent aspartate aminotransferase-like (Major domain)"/>
    <property type="match status" value="1"/>
</dbReference>
<dbReference type="RefSeq" id="WP_251874623.1">
    <property type="nucleotide sequence ID" value="NZ_CP098755.1"/>
</dbReference>
<comment type="cofactor">
    <cofactor evidence="1 8">
        <name>pyridoxal 5'-phosphate</name>
        <dbReference type="ChEBI" id="CHEBI:597326"/>
    </cofactor>
</comment>
<keyword evidence="9" id="KW-0175">Coiled coil</keyword>
<dbReference type="EMBL" id="CP098755">
    <property type="protein sequence ID" value="USG67524.1"/>
    <property type="molecule type" value="Genomic_DNA"/>
</dbReference>
<keyword evidence="5 8" id="KW-0663">Pyridoxal phosphate</keyword>
<reference evidence="10" key="1">
    <citation type="submission" date="2022-06" db="EMBL/GenBank/DDBJ databases">
        <title>Genome sequencing of Brevibacillus sp. BB3-R1.</title>
        <authorList>
            <person name="Heo J."/>
            <person name="Lee D."/>
            <person name="Won M."/>
            <person name="Han B.-H."/>
            <person name="Hong S.-B."/>
            <person name="Kwon S.-W."/>
        </authorList>
    </citation>
    <scope>NUCLEOTIDE SEQUENCE</scope>
    <source>
        <strain evidence="10">BB3-R1</strain>
    </source>
</reference>
<evidence type="ECO:0000256" key="4">
    <source>
        <dbReference type="ARBA" id="ARBA00022605"/>
    </source>
</evidence>
<keyword evidence="4" id="KW-0028">Amino-acid biosynthesis</keyword>
<dbReference type="InterPro" id="IPR015421">
    <property type="entry name" value="PyrdxlP-dep_Trfase_major"/>
</dbReference>
<evidence type="ECO:0000256" key="6">
    <source>
        <dbReference type="ARBA" id="ARBA00023167"/>
    </source>
</evidence>
<dbReference type="InterPro" id="IPR015422">
    <property type="entry name" value="PyrdxlP-dep_Trfase_small"/>
</dbReference>
<comment type="similarity">
    <text evidence="2 8">Belongs to the trans-sulfuration enzymes family.</text>
</comment>
<evidence type="ECO:0000256" key="8">
    <source>
        <dbReference type="RuleBase" id="RU362118"/>
    </source>
</evidence>
<protein>
    <recommendedName>
        <fullName evidence="3">cysteine-S-conjugate beta-lyase</fullName>
        <ecNumber evidence="3">4.4.1.13</ecNumber>
    </recommendedName>
</protein>
<accession>A0ABY4WKZ0</accession>
<evidence type="ECO:0000313" key="10">
    <source>
        <dbReference type="EMBL" id="USG67524.1"/>
    </source>
</evidence>
<proteinExistence type="inferred from homology"/>
<dbReference type="SUPFAM" id="SSF53383">
    <property type="entry name" value="PLP-dependent transferases"/>
    <property type="match status" value="1"/>
</dbReference>
<dbReference type="GO" id="GO:0008483">
    <property type="term" value="F:transaminase activity"/>
    <property type="evidence" value="ECO:0007669"/>
    <property type="project" value="UniProtKB-KW"/>
</dbReference>
<evidence type="ECO:0000313" key="11">
    <source>
        <dbReference type="Proteomes" id="UP001056500"/>
    </source>
</evidence>
<dbReference type="PIRSF" id="PIRSF001434">
    <property type="entry name" value="CGS"/>
    <property type="match status" value="1"/>
</dbReference>
<dbReference type="Gene3D" id="3.90.1150.10">
    <property type="entry name" value="Aspartate Aminotransferase, domain 1"/>
    <property type="match status" value="1"/>
</dbReference>
<name>A0ABY4WKZ0_9BACL</name>
<organism evidence="10 11">
    <name type="scientific">Brevibacillus ruminantium</name>
    <dbReference type="NCBI Taxonomy" id="2950604"/>
    <lineage>
        <taxon>Bacteria</taxon>
        <taxon>Bacillati</taxon>
        <taxon>Bacillota</taxon>
        <taxon>Bacilli</taxon>
        <taxon>Bacillales</taxon>
        <taxon>Paenibacillaceae</taxon>
        <taxon>Brevibacillus</taxon>
    </lineage>
</organism>
<dbReference type="CDD" id="cd00614">
    <property type="entry name" value="CGS_like"/>
    <property type="match status" value="1"/>
</dbReference>
<dbReference type="EC" id="4.4.1.13" evidence="3"/>
<dbReference type="Pfam" id="PF01053">
    <property type="entry name" value="Cys_Met_Meta_PP"/>
    <property type="match status" value="1"/>
</dbReference>
<evidence type="ECO:0000256" key="5">
    <source>
        <dbReference type="ARBA" id="ARBA00022898"/>
    </source>
</evidence>
<keyword evidence="6" id="KW-0486">Methionine biosynthesis</keyword>
<sequence length="394" mass="42603">MKFATKLLHGTSCFDPATGAASTPIYQASTFHQADLDRPGAFDYSRSGNPTRQALEDAIAVLEGGERGFAFASGMAAISSVFMLFSAGDHIVVAEDVYGGTYRFLTKVLSRMNIDVTFVDTTSLAEVEKAITPCTRGIYLETPSNPTLKVTDIAAICRLARSNNLLVIVDNTFLTPYYQRPLELGADIVIHSATKFIGGHSDVVAGLAVTRDKELGEQLYFIQNGMGAVLGAQDSWLVMRGLKSLKARLDVSTRTADKIARWLAGHPEVKKVYYTGLEQHPGHLLQARQASGHGAVLSFDVGSRERAKALFDRVTLPIVAVSLGAVETILSYPATMSHAAMPKEERVCRGITDGLIRLSAGLEDADDLIHDLEQALNSLENLSFESKEEAYSGT</sequence>
<evidence type="ECO:0000256" key="3">
    <source>
        <dbReference type="ARBA" id="ARBA00012224"/>
    </source>
</evidence>
<evidence type="ECO:0000256" key="1">
    <source>
        <dbReference type="ARBA" id="ARBA00001933"/>
    </source>
</evidence>
<evidence type="ECO:0000256" key="9">
    <source>
        <dbReference type="SAM" id="Coils"/>
    </source>
</evidence>
<dbReference type="PROSITE" id="PS00868">
    <property type="entry name" value="CYS_MET_METAB_PP"/>
    <property type="match status" value="1"/>
</dbReference>
<feature type="coiled-coil region" evidence="9">
    <location>
        <begin position="362"/>
        <end position="389"/>
    </location>
</feature>
<dbReference type="InterPro" id="IPR000277">
    <property type="entry name" value="Cys/Met-Metab_PyrdxlP-dep_enz"/>
</dbReference>
<dbReference type="InterPro" id="IPR054542">
    <property type="entry name" value="Cys_met_metab_PP"/>
</dbReference>